<feature type="compositionally biased region" description="Acidic residues" evidence="1">
    <location>
        <begin position="156"/>
        <end position="173"/>
    </location>
</feature>
<feature type="region of interest" description="Disordered" evidence="1">
    <location>
        <begin position="1"/>
        <end position="189"/>
    </location>
</feature>
<feature type="compositionally biased region" description="Basic residues" evidence="1">
    <location>
        <begin position="101"/>
        <end position="119"/>
    </location>
</feature>
<keyword evidence="4" id="KW-1185">Reference proteome</keyword>
<sequence>MERSSTTTSTTTTLRSPSRAPEKKRPRPSATKSKSKSNSKSKRSRLDEWAASSDDGNCANYSSSDAEDRSFIDEEEGDAEAELDDGDDVHDLLEKAERRLREKRRREKGKKKEKKKKKEKIITIDSESDESVPQRSSSKKKQKRQKIDWLSNSQPDSDDLDDFVVYSDEEEESSSSSSSSSSSPSHRPLSHFEISQKMDANSASSDSDSDPLSFFGRIRSLDSSSAFTIWLRDIIYQTLSFLTSDPTHLPLPDIQYKTASKKIEQPLDTHRESTLGSSAWNNNFVKLIRSRPVYDCYETGRDSSVCEICSRRNHQAGYEVKVGGPRIGKVNVGRVDWEKVLGEGVDDYHEEDDEDDEDEQEDDDDGLLWEEAEEGEESSEASDEDSDGDKPVQRSSQKNGKQSKGKRKKGKMIFTAGRHCAGRVQMYHKLYHWKYRVFDKIRVRLKKGESTAVKASRKEGNTAITDFFALDGPSSSDDSSASSGGGSVSPSSLLKSASNLASDKKFRKQLFDEYNDLINDVQDLVTKGKHGGGRNVRNKIRRAISENSNDPLNG</sequence>
<feature type="region of interest" description="Disordered" evidence="1">
    <location>
        <begin position="525"/>
        <end position="554"/>
    </location>
</feature>
<feature type="compositionally biased region" description="Basic residues" evidence="1">
    <location>
        <begin position="527"/>
        <end position="542"/>
    </location>
</feature>
<organism evidence="3 4">
    <name type="scientific">Triparma verrucosa</name>
    <dbReference type="NCBI Taxonomy" id="1606542"/>
    <lineage>
        <taxon>Eukaryota</taxon>
        <taxon>Sar</taxon>
        <taxon>Stramenopiles</taxon>
        <taxon>Ochrophyta</taxon>
        <taxon>Bolidophyceae</taxon>
        <taxon>Parmales</taxon>
        <taxon>Triparmaceae</taxon>
        <taxon>Triparma</taxon>
    </lineage>
</organism>
<evidence type="ECO:0000259" key="2">
    <source>
        <dbReference type="Pfam" id="PF13926"/>
    </source>
</evidence>
<comment type="caution">
    <text evidence="3">The sequence shown here is derived from an EMBL/GenBank/DDBJ whole genome shotgun (WGS) entry which is preliminary data.</text>
</comment>
<feature type="domain" description="DUF4211" evidence="2">
    <location>
        <begin position="255"/>
        <end position="324"/>
    </location>
</feature>
<feature type="compositionally biased region" description="Basic residues" evidence="1">
    <location>
        <begin position="22"/>
        <end position="43"/>
    </location>
</feature>
<dbReference type="GO" id="GO:0005634">
    <property type="term" value="C:nucleus"/>
    <property type="evidence" value="ECO:0007669"/>
    <property type="project" value="TreeGrafter"/>
</dbReference>
<dbReference type="PANTHER" id="PTHR14689">
    <property type="entry name" value="PHORBOL-ESTER_DAG-TYPE DOMAIN-CONTAINING PROTEIN"/>
    <property type="match status" value="1"/>
</dbReference>
<evidence type="ECO:0000313" key="4">
    <source>
        <dbReference type="Proteomes" id="UP001165160"/>
    </source>
</evidence>
<dbReference type="AlphaFoldDB" id="A0A9W7F0M9"/>
<dbReference type="Pfam" id="PF13926">
    <property type="entry name" value="DUF4211"/>
    <property type="match status" value="1"/>
</dbReference>
<proteinExistence type="predicted"/>
<accession>A0A9W7F0M9</accession>
<feature type="compositionally biased region" description="Acidic residues" evidence="1">
    <location>
        <begin position="73"/>
        <end position="88"/>
    </location>
</feature>
<feature type="compositionally biased region" description="Basic residues" evidence="1">
    <location>
        <begin position="401"/>
        <end position="411"/>
    </location>
</feature>
<reference evidence="4" key="1">
    <citation type="journal article" date="2023" name="Commun. Biol.">
        <title>Genome analysis of Parmales, the sister group of diatoms, reveals the evolutionary specialization of diatoms from phago-mixotrophs to photoautotrophs.</title>
        <authorList>
            <person name="Ban H."/>
            <person name="Sato S."/>
            <person name="Yoshikawa S."/>
            <person name="Yamada K."/>
            <person name="Nakamura Y."/>
            <person name="Ichinomiya M."/>
            <person name="Sato N."/>
            <person name="Blanc-Mathieu R."/>
            <person name="Endo H."/>
            <person name="Kuwata A."/>
            <person name="Ogata H."/>
        </authorList>
    </citation>
    <scope>NUCLEOTIDE SEQUENCE [LARGE SCALE GENOMIC DNA]</scope>
    <source>
        <strain evidence="4">NIES 3699</strain>
    </source>
</reference>
<name>A0A9W7F0M9_9STRA</name>
<feature type="compositionally biased region" description="Basic and acidic residues" evidence="1">
    <location>
        <begin position="89"/>
        <end position="100"/>
    </location>
</feature>
<feature type="compositionally biased region" description="Low complexity" evidence="1">
    <location>
        <begin position="1"/>
        <end position="13"/>
    </location>
</feature>
<dbReference type="InterPro" id="IPR025451">
    <property type="entry name" value="DUF4211"/>
</dbReference>
<dbReference type="PANTHER" id="PTHR14689:SF0">
    <property type="entry name" value="COILED-COIL DOMAIN-CONTAINING PROTEIN 82"/>
    <property type="match status" value="1"/>
</dbReference>
<feature type="compositionally biased region" description="Acidic residues" evidence="1">
    <location>
        <begin position="344"/>
        <end position="387"/>
    </location>
</feature>
<protein>
    <recommendedName>
        <fullName evidence="2">DUF4211 domain-containing protein</fullName>
    </recommendedName>
</protein>
<evidence type="ECO:0000313" key="3">
    <source>
        <dbReference type="EMBL" id="GMH97595.1"/>
    </source>
</evidence>
<dbReference type="EMBL" id="BRXX01000203">
    <property type="protein sequence ID" value="GMH97595.1"/>
    <property type="molecule type" value="Genomic_DNA"/>
</dbReference>
<feature type="region of interest" description="Disordered" evidence="1">
    <location>
        <begin position="343"/>
        <end position="412"/>
    </location>
</feature>
<feature type="compositionally biased region" description="Low complexity" evidence="1">
    <location>
        <begin position="174"/>
        <end position="185"/>
    </location>
</feature>
<dbReference type="Proteomes" id="UP001165160">
    <property type="component" value="Unassembled WGS sequence"/>
</dbReference>
<feature type="compositionally biased region" description="Polar residues" evidence="1">
    <location>
        <begin position="545"/>
        <end position="554"/>
    </location>
</feature>
<feature type="region of interest" description="Disordered" evidence="1">
    <location>
        <begin position="471"/>
        <end position="494"/>
    </location>
</feature>
<evidence type="ECO:0000256" key="1">
    <source>
        <dbReference type="SAM" id="MobiDB-lite"/>
    </source>
</evidence>
<gene>
    <name evidence="3" type="ORF">TrVE_jg1602</name>
</gene>